<reference evidence="2 3" key="1">
    <citation type="journal article" date="2019" name="Sci. Rep.">
        <title>Orb-weaving spider Araneus ventricosus genome elucidates the spidroin gene catalogue.</title>
        <authorList>
            <person name="Kono N."/>
            <person name="Nakamura H."/>
            <person name="Ohtoshi R."/>
            <person name="Moran D.A.P."/>
            <person name="Shinohara A."/>
            <person name="Yoshida Y."/>
            <person name="Fujiwara M."/>
            <person name="Mori M."/>
            <person name="Tomita M."/>
            <person name="Arakawa K."/>
        </authorList>
    </citation>
    <scope>NUCLEOTIDE SEQUENCE [LARGE SCALE GENOMIC DNA]</scope>
</reference>
<proteinExistence type="predicted"/>
<organism evidence="2 3">
    <name type="scientific">Araneus ventricosus</name>
    <name type="common">Orbweaver spider</name>
    <name type="synonym">Epeira ventricosa</name>
    <dbReference type="NCBI Taxonomy" id="182803"/>
    <lineage>
        <taxon>Eukaryota</taxon>
        <taxon>Metazoa</taxon>
        <taxon>Ecdysozoa</taxon>
        <taxon>Arthropoda</taxon>
        <taxon>Chelicerata</taxon>
        <taxon>Arachnida</taxon>
        <taxon>Araneae</taxon>
        <taxon>Araneomorphae</taxon>
        <taxon>Entelegynae</taxon>
        <taxon>Araneoidea</taxon>
        <taxon>Araneidae</taxon>
        <taxon>Araneus</taxon>
    </lineage>
</organism>
<evidence type="ECO:0000313" key="3">
    <source>
        <dbReference type="Proteomes" id="UP000499080"/>
    </source>
</evidence>
<keyword evidence="3" id="KW-1185">Reference proteome</keyword>
<gene>
    <name evidence="2" type="ORF">AVEN_259869_1</name>
</gene>
<accession>A0A4Y2DSN4</accession>
<feature type="compositionally biased region" description="Pro residues" evidence="1">
    <location>
        <begin position="45"/>
        <end position="55"/>
    </location>
</feature>
<protein>
    <submittedName>
        <fullName evidence="2">Uncharacterized protein</fullName>
    </submittedName>
</protein>
<evidence type="ECO:0000313" key="2">
    <source>
        <dbReference type="EMBL" id="GBM19287.1"/>
    </source>
</evidence>
<comment type="caution">
    <text evidence="2">The sequence shown here is derived from an EMBL/GenBank/DDBJ whole genome shotgun (WGS) entry which is preliminary data.</text>
</comment>
<evidence type="ECO:0000256" key="1">
    <source>
        <dbReference type="SAM" id="MobiDB-lite"/>
    </source>
</evidence>
<sequence length="107" mass="11609">MFRGGVIIGGRLLNLATTSAIPTREARNPASTSYPGHNFSSTHLCPPPTLGPNPNTPSRHTSSALKVTSREKGLVRRRALELTNRRAARLIFPLPFKNLNYGSISTS</sequence>
<dbReference type="Proteomes" id="UP000499080">
    <property type="component" value="Unassembled WGS sequence"/>
</dbReference>
<feature type="region of interest" description="Disordered" evidence="1">
    <location>
        <begin position="23"/>
        <end position="70"/>
    </location>
</feature>
<dbReference type="EMBL" id="BGPR01000420">
    <property type="protein sequence ID" value="GBM19287.1"/>
    <property type="molecule type" value="Genomic_DNA"/>
</dbReference>
<name>A0A4Y2DSN4_ARAVE</name>
<dbReference type="AlphaFoldDB" id="A0A4Y2DSN4"/>
<feature type="compositionally biased region" description="Polar residues" evidence="1">
    <location>
        <begin position="29"/>
        <end position="43"/>
    </location>
</feature>